<organism evidence="1 2">
    <name type="scientific">Segatella copri</name>
    <dbReference type="NCBI Taxonomy" id="165179"/>
    <lineage>
        <taxon>Bacteria</taxon>
        <taxon>Pseudomonadati</taxon>
        <taxon>Bacteroidota</taxon>
        <taxon>Bacteroidia</taxon>
        <taxon>Bacteroidales</taxon>
        <taxon>Prevotellaceae</taxon>
        <taxon>Segatella</taxon>
    </lineage>
</organism>
<name>A0AAW5UTL6_9BACT</name>
<proteinExistence type="predicted"/>
<evidence type="ECO:0000313" key="2">
    <source>
        <dbReference type="Proteomes" id="UP001209476"/>
    </source>
</evidence>
<reference evidence="1" key="1">
    <citation type="submission" date="2022-11" db="EMBL/GenBank/DDBJ databases">
        <title>Genomic repertoires linked with pathogenic potency of arthritogenic Prevotella copri isolated from the gut of rheumatoid arthritis patients.</title>
        <authorList>
            <person name="Nii T."/>
            <person name="Maeda Y."/>
            <person name="Motooka D."/>
            <person name="Naito M."/>
            <person name="Matsumoto Y."/>
            <person name="Ogawa T."/>
            <person name="Oguro-Igashira E."/>
            <person name="Kishikawa T."/>
            <person name="Yamashita M."/>
            <person name="Koizumi S."/>
            <person name="Kurakawa T."/>
            <person name="Okumura R."/>
            <person name="Kayama H."/>
            <person name="Murakami M."/>
            <person name="Sakaguchi T."/>
            <person name="Das B."/>
            <person name="Nakamura S."/>
            <person name="Okada Y."/>
            <person name="Kumanogoh A."/>
            <person name="Takeda K."/>
        </authorList>
    </citation>
    <scope>NUCLEOTIDE SEQUENCE</scope>
    <source>
        <strain evidence="1">RA-N001-16</strain>
    </source>
</reference>
<protein>
    <submittedName>
        <fullName evidence="1">Uncharacterized protein</fullName>
    </submittedName>
</protein>
<sequence length="223" mass="26018">MEKAQVEYNSKGKNGLWDANRLVREYIGIAWMTNDSIPFQKLPWDSQVRIRRVAAVIGAYLANNQKESDPFDVISSVFSNFDNRKVLSESNVDVSDFEQLKKKLCEVSDESWRMEHMLKQFQLNEDREQLLNVLLRYRIATEELENTFSGILEARTGAYIGTKALQGLYNSKLQECNRRVDDMIVLLLGSTFKRTFTERELIEHYNYPATTDDELLDWQTDNL</sequence>
<gene>
    <name evidence="1" type="ORF">ONS98_12150</name>
</gene>
<dbReference type="RefSeq" id="WP_264912093.1">
    <property type="nucleotide sequence ID" value="NZ_JAPDUL010000003.1"/>
</dbReference>
<dbReference type="Proteomes" id="UP001209476">
    <property type="component" value="Unassembled WGS sequence"/>
</dbReference>
<evidence type="ECO:0000313" key="1">
    <source>
        <dbReference type="EMBL" id="MCW4165949.1"/>
    </source>
</evidence>
<accession>A0AAW5UTL6</accession>
<dbReference type="EMBL" id="JAPDUM010000002">
    <property type="protein sequence ID" value="MCW4165949.1"/>
    <property type="molecule type" value="Genomic_DNA"/>
</dbReference>
<dbReference type="AlphaFoldDB" id="A0AAW5UTL6"/>
<comment type="caution">
    <text evidence="1">The sequence shown here is derived from an EMBL/GenBank/DDBJ whole genome shotgun (WGS) entry which is preliminary data.</text>
</comment>